<protein>
    <submittedName>
        <fullName evidence="1">Uncharacterized protein</fullName>
    </submittedName>
</protein>
<comment type="caution">
    <text evidence="1">The sequence shown here is derived from an EMBL/GenBank/DDBJ whole genome shotgun (WGS) entry which is preliminary data.</text>
</comment>
<accession>F9SYY7</accession>
<dbReference type="Proteomes" id="UP000002817">
    <property type="component" value="Unassembled WGS sequence"/>
</dbReference>
<proteinExistence type="predicted"/>
<evidence type="ECO:0000313" key="2">
    <source>
        <dbReference type="Proteomes" id="UP000002817"/>
    </source>
</evidence>
<name>F9SYY7_VIBOR</name>
<dbReference type="EMBL" id="AFWH01000095">
    <property type="protein sequence ID" value="EGU44469.1"/>
    <property type="molecule type" value="Genomic_DNA"/>
</dbReference>
<reference evidence="1 2" key="1">
    <citation type="journal article" date="2012" name="Int. J. Syst. Evol. Microbiol.">
        <title>Vibrio caribbeanicus sp. nov., isolated from the marine sponge Scleritoderma cyanea.</title>
        <authorList>
            <person name="Hoffmann M."/>
            <person name="Monday S.R."/>
            <person name="Allard M.W."/>
            <person name="Strain E.A."/>
            <person name="Whittaker P."/>
            <person name="Naum M."/>
            <person name="McCarthy P.J."/>
            <person name="Lopez J.V."/>
            <person name="Fischer M."/>
            <person name="Brown E.W."/>
        </authorList>
    </citation>
    <scope>NUCLEOTIDE SEQUENCE [LARGE SCALE GENOMIC DNA]</scope>
    <source>
        <strain evidence="2">CIP 102891 / ATCC 33934</strain>
    </source>
</reference>
<organism evidence="1 2">
    <name type="scientific">Vibrio orientalis CIP 102891 = ATCC 33934</name>
    <dbReference type="NCBI Taxonomy" id="675816"/>
    <lineage>
        <taxon>Bacteria</taxon>
        <taxon>Pseudomonadati</taxon>
        <taxon>Pseudomonadota</taxon>
        <taxon>Gammaproteobacteria</taxon>
        <taxon>Vibrionales</taxon>
        <taxon>Vibrionaceae</taxon>
        <taxon>Vibrio</taxon>
        <taxon>Vibrio oreintalis group</taxon>
    </lineage>
</organism>
<gene>
    <name evidence="1" type="ORF">VIOR3934_14986</name>
</gene>
<evidence type="ECO:0000313" key="1">
    <source>
        <dbReference type="EMBL" id="EGU44469.1"/>
    </source>
</evidence>
<dbReference type="AlphaFoldDB" id="F9SYY7"/>
<sequence>MLKMANKQNEIEGSGWNLRENIWRIILVFDFSFDER</sequence>